<name>L8FUX1_PSED2</name>
<dbReference type="AlphaFoldDB" id="L8FUX1"/>
<evidence type="ECO:0000313" key="3">
    <source>
        <dbReference type="EMBL" id="ELR04339.1"/>
    </source>
</evidence>
<accession>L8FUX1</accession>
<dbReference type="VEuPathDB" id="FungiDB:GMDG_06720"/>
<reference evidence="4" key="1">
    <citation type="submission" date="2010-09" db="EMBL/GenBank/DDBJ databases">
        <title>The genome sequence of Geomyces destructans 20631-21.</title>
        <authorList>
            <consortium name="The Broad Institute Genome Sequencing Platform"/>
            <person name="Cuomo C.A."/>
            <person name="Blehert D.S."/>
            <person name="Lorch J.M."/>
            <person name="Young S.K."/>
            <person name="Zeng Q."/>
            <person name="Gargeya S."/>
            <person name="Fitzgerald M."/>
            <person name="Haas B."/>
            <person name="Abouelleil A."/>
            <person name="Alvarado L."/>
            <person name="Arachchi H.M."/>
            <person name="Berlin A."/>
            <person name="Brown A."/>
            <person name="Chapman S.B."/>
            <person name="Chen Z."/>
            <person name="Dunbar C."/>
            <person name="Freedman E."/>
            <person name="Gearin G."/>
            <person name="Gellesch M."/>
            <person name="Goldberg J."/>
            <person name="Griggs A."/>
            <person name="Gujja S."/>
            <person name="Heiman D."/>
            <person name="Howarth C."/>
            <person name="Larson L."/>
            <person name="Lui A."/>
            <person name="MacDonald P.J.P."/>
            <person name="Montmayeur A."/>
            <person name="Murphy C."/>
            <person name="Neiman D."/>
            <person name="Pearson M."/>
            <person name="Priest M."/>
            <person name="Roberts A."/>
            <person name="Saif S."/>
            <person name="Shea T."/>
            <person name="Shenoy N."/>
            <person name="Sisk P."/>
            <person name="Stolte C."/>
            <person name="Sykes S."/>
            <person name="Wortman J."/>
            <person name="Nusbaum C."/>
            <person name="Birren B."/>
        </authorList>
    </citation>
    <scope>NUCLEOTIDE SEQUENCE [LARGE SCALE GENOMIC DNA]</scope>
    <source>
        <strain evidence="4">ATCC MYA-4855 / 20631-21</strain>
    </source>
</reference>
<dbReference type="EMBL" id="GL573345">
    <property type="protein sequence ID" value="ELR04339.1"/>
    <property type="molecule type" value="Genomic_DNA"/>
</dbReference>
<dbReference type="Proteomes" id="UP000011064">
    <property type="component" value="Unassembled WGS sequence"/>
</dbReference>
<organism evidence="3 4">
    <name type="scientific">Pseudogymnoascus destructans (strain ATCC MYA-4855 / 20631-21)</name>
    <name type="common">Bat white-nose syndrome fungus</name>
    <name type="synonym">Geomyces destructans</name>
    <dbReference type="NCBI Taxonomy" id="658429"/>
    <lineage>
        <taxon>Eukaryota</taxon>
        <taxon>Fungi</taxon>
        <taxon>Dikarya</taxon>
        <taxon>Ascomycota</taxon>
        <taxon>Pezizomycotina</taxon>
        <taxon>Leotiomycetes</taxon>
        <taxon>Thelebolales</taxon>
        <taxon>Thelebolaceae</taxon>
        <taxon>Pseudogymnoascus</taxon>
    </lineage>
</organism>
<dbReference type="HOGENOM" id="CLU_1917970_0_0_1"/>
<keyword evidence="1" id="KW-0175">Coiled coil</keyword>
<evidence type="ECO:0000256" key="1">
    <source>
        <dbReference type="SAM" id="Coils"/>
    </source>
</evidence>
<feature type="region of interest" description="Disordered" evidence="2">
    <location>
        <begin position="99"/>
        <end position="132"/>
    </location>
</feature>
<feature type="compositionally biased region" description="Basic residues" evidence="2">
    <location>
        <begin position="101"/>
        <end position="111"/>
    </location>
</feature>
<keyword evidence="4" id="KW-1185">Reference proteome</keyword>
<dbReference type="InParanoid" id="L8FUX1"/>
<evidence type="ECO:0000256" key="2">
    <source>
        <dbReference type="SAM" id="MobiDB-lite"/>
    </source>
</evidence>
<evidence type="ECO:0000313" key="4">
    <source>
        <dbReference type="Proteomes" id="UP000011064"/>
    </source>
</evidence>
<sequence length="132" mass="15415">MALWRWRGWERTGIPRGAGWGMETFGESGDIVKRYVDRVTRMAETQNTELLILRKQLQEKEELLQARKAHMRGKRVRLEGTFVYSTQDVLDVAREVETKPVAKRPRGRPRKRPVEEVEEEEDVEVQPIVSIG</sequence>
<protein>
    <submittedName>
        <fullName evidence="3">Uncharacterized protein</fullName>
    </submittedName>
</protein>
<gene>
    <name evidence="3" type="ORF">GMDG_06720</name>
</gene>
<dbReference type="OrthoDB" id="3439492at2759"/>
<proteinExistence type="predicted"/>
<feature type="coiled-coil region" evidence="1">
    <location>
        <begin position="43"/>
        <end position="74"/>
    </location>
</feature>
<dbReference type="STRING" id="658429.L8FUX1"/>